<name>A0A1G7XFV8_9FLAO</name>
<accession>A0A1G7XFV8</accession>
<gene>
    <name evidence="2" type="ORF">SAMN04489796_101704</name>
</gene>
<reference evidence="3" key="1">
    <citation type="submission" date="2016-10" db="EMBL/GenBank/DDBJ databases">
        <authorList>
            <person name="Varghese N."/>
            <person name="Submissions S."/>
        </authorList>
    </citation>
    <scope>NUCLEOTIDE SEQUENCE [LARGE SCALE GENOMIC DNA]</scope>
    <source>
        <strain evidence="3">DSM 15363</strain>
    </source>
</reference>
<keyword evidence="1" id="KW-0812">Transmembrane</keyword>
<evidence type="ECO:0000313" key="2">
    <source>
        <dbReference type="EMBL" id="SDG83158.1"/>
    </source>
</evidence>
<evidence type="ECO:0000313" key="3">
    <source>
        <dbReference type="Proteomes" id="UP000199492"/>
    </source>
</evidence>
<keyword evidence="1" id="KW-0472">Membrane</keyword>
<keyword evidence="1" id="KW-1133">Transmembrane helix</keyword>
<organism evidence="2 3">
    <name type="scientific">Winogradskyella thalassocola</name>
    <dbReference type="NCBI Taxonomy" id="262004"/>
    <lineage>
        <taxon>Bacteria</taxon>
        <taxon>Pseudomonadati</taxon>
        <taxon>Bacteroidota</taxon>
        <taxon>Flavobacteriia</taxon>
        <taxon>Flavobacteriales</taxon>
        <taxon>Flavobacteriaceae</taxon>
        <taxon>Winogradskyella</taxon>
    </lineage>
</organism>
<dbReference type="EMBL" id="FNCZ01000001">
    <property type="protein sequence ID" value="SDG83158.1"/>
    <property type="molecule type" value="Genomic_DNA"/>
</dbReference>
<proteinExistence type="predicted"/>
<evidence type="ECO:0000256" key="1">
    <source>
        <dbReference type="SAM" id="Phobius"/>
    </source>
</evidence>
<feature type="transmembrane region" description="Helical" evidence="1">
    <location>
        <begin position="63"/>
        <end position="81"/>
    </location>
</feature>
<dbReference type="STRING" id="262004.SAMN04489796_101704"/>
<feature type="transmembrane region" description="Helical" evidence="1">
    <location>
        <begin position="102"/>
        <end position="122"/>
    </location>
</feature>
<sequence length="123" mass="14451">MASFFDNYYISIFNHYKKKLGKRSLNIALFYITFLELSVILVLAAFLKAFASQMKMSLISSTKFWVIYGLIVLFIIFKNWMRYNGKKRNILNAKFKRNDTSIYLLWLLPIGCFAVALILLQVQ</sequence>
<feature type="transmembrane region" description="Helical" evidence="1">
    <location>
        <begin position="27"/>
        <end position="51"/>
    </location>
</feature>
<dbReference type="OrthoDB" id="1445921at2"/>
<dbReference type="Proteomes" id="UP000199492">
    <property type="component" value="Unassembled WGS sequence"/>
</dbReference>
<protein>
    <submittedName>
        <fullName evidence="2">Uncharacterized protein</fullName>
    </submittedName>
</protein>
<dbReference type="AlphaFoldDB" id="A0A1G7XFV8"/>
<keyword evidence="3" id="KW-1185">Reference proteome</keyword>